<organism evidence="1 2">
    <name type="scientific">Trema orientale</name>
    <name type="common">Charcoal tree</name>
    <name type="synonym">Celtis orientalis</name>
    <dbReference type="NCBI Taxonomy" id="63057"/>
    <lineage>
        <taxon>Eukaryota</taxon>
        <taxon>Viridiplantae</taxon>
        <taxon>Streptophyta</taxon>
        <taxon>Embryophyta</taxon>
        <taxon>Tracheophyta</taxon>
        <taxon>Spermatophyta</taxon>
        <taxon>Magnoliopsida</taxon>
        <taxon>eudicotyledons</taxon>
        <taxon>Gunneridae</taxon>
        <taxon>Pentapetalae</taxon>
        <taxon>rosids</taxon>
        <taxon>fabids</taxon>
        <taxon>Rosales</taxon>
        <taxon>Cannabaceae</taxon>
        <taxon>Trema</taxon>
    </lineage>
</organism>
<name>A0A2P5EXV7_TREOI</name>
<evidence type="ECO:0000313" key="2">
    <source>
        <dbReference type="Proteomes" id="UP000237000"/>
    </source>
</evidence>
<dbReference type="InParanoid" id="A0A2P5EXV7"/>
<protein>
    <submittedName>
        <fullName evidence="1">Uncharacterized protein</fullName>
    </submittedName>
</protein>
<keyword evidence="2" id="KW-1185">Reference proteome</keyword>
<sequence>MSRSSSTPYVSPIVLPVRTRIASSSFSIFSRTSGLDDKSQKNQVKADDVVSRPARMKLMTISRKNSGEFSLFLINRKSKSSWLFSTLASNLDCIMLSANLWTAEIDFLKLRSDPMLKNFFVFHREGKA</sequence>
<dbReference type="OrthoDB" id="1750504at2759"/>
<comment type="caution">
    <text evidence="1">The sequence shown here is derived from an EMBL/GenBank/DDBJ whole genome shotgun (WGS) entry which is preliminary data.</text>
</comment>
<reference evidence="2" key="1">
    <citation type="submission" date="2016-06" db="EMBL/GenBank/DDBJ databases">
        <title>Parallel loss of symbiosis genes in relatives of nitrogen-fixing non-legume Parasponia.</title>
        <authorList>
            <person name="Van Velzen R."/>
            <person name="Holmer R."/>
            <person name="Bu F."/>
            <person name="Rutten L."/>
            <person name="Van Zeijl A."/>
            <person name="Liu W."/>
            <person name="Santuari L."/>
            <person name="Cao Q."/>
            <person name="Sharma T."/>
            <person name="Shen D."/>
            <person name="Roswanjaya Y."/>
            <person name="Wardhani T."/>
            <person name="Kalhor M.S."/>
            <person name="Jansen J."/>
            <person name="Van den Hoogen J."/>
            <person name="Gungor B."/>
            <person name="Hartog M."/>
            <person name="Hontelez J."/>
            <person name="Verver J."/>
            <person name="Yang W.-C."/>
            <person name="Schijlen E."/>
            <person name="Repin R."/>
            <person name="Schilthuizen M."/>
            <person name="Schranz E."/>
            <person name="Heidstra R."/>
            <person name="Miyata K."/>
            <person name="Fedorova E."/>
            <person name="Kohlen W."/>
            <person name="Bisseling T."/>
            <person name="Smit S."/>
            <person name="Geurts R."/>
        </authorList>
    </citation>
    <scope>NUCLEOTIDE SEQUENCE [LARGE SCALE GENOMIC DNA]</scope>
    <source>
        <strain evidence="2">cv. RG33-2</strain>
    </source>
</reference>
<dbReference type="Proteomes" id="UP000237000">
    <property type="component" value="Unassembled WGS sequence"/>
</dbReference>
<evidence type="ECO:0000313" key="1">
    <source>
        <dbReference type="EMBL" id="PON90367.1"/>
    </source>
</evidence>
<accession>A0A2P5EXV7</accession>
<dbReference type="AlphaFoldDB" id="A0A2P5EXV7"/>
<proteinExistence type="predicted"/>
<dbReference type="EMBL" id="JXTC01000084">
    <property type="protein sequence ID" value="PON90367.1"/>
    <property type="molecule type" value="Genomic_DNA"/>
</dbReference>
<gene>
    <name evidence="1" type="ORF">TorRG33x02_138360</name>
</gene>